<dbReference type="InterPro" id="IPR008274">
    <property type="entry name" value="AldOxase/xan_DH_MoCoBD1"/>
</dbReference>
<dbReference type="PANTHER" id="PTHR11908">
    <property type="entry name" value="XANTHINE DEHYDROGENASE"/>
    <property type="match status" value="1"/>
</dbReference>
<dbReference type="Gene3D" id="3.90.1170.50">
    <property type="entry name" value="Aldehyde oxidase/xanthine dehydrogenase, a/b hammerhead"/>
    <property type="match status" value="1"/>
</dbReference>
<protein>
    <submittedName>
        <fullName evidence="4">Xanthine dehydrogenase family protein molybdopterin-binding subunit</fullName>
    </submittedName>
</protein>
<feature type="domain" description="Aldehyde oxidase/xanthine dehydrogenase a/b hammerhead" evidence="3">
    <location>
        <begin position="23"/>
        <end position="141"/>
    </location>
</feature>
<dbReference type="InterPro" id="IPR016208">
    <property type="entry name" value="Ald_Oxase/xanthine_DH-like"/>
</dbReference>
<evidence type="ECO:0000256" key="1">
    <source>
        <dbReference type="ARBA" id="ARBA00022505"/>
    </source>
</evidence>
<keyword evidence="2" id="KW-0560">Oxidoreductase</keyword>
<dbReference type="Pfam" id="PF01315">
    <property type="entry name" value="Ald_Xan_dh_C"/>
    <property type="match status" value="1"/>
</dbReference>
<evidence type="ECO:0000256" key="2">
    <source>
        <dbReference type="ARBA" id="ARBA00023002"/>
    </source>
</evidence>
<name>A0ABR9N5Q5_9MICO</name>
<dbReference type="Gene3D" id="3.30.365.10">
    <property type="entry name" value="Aldehyde oxidase/xanthine dehydrogenase, molybdopterin binding domain"/>
    <property type="match status" value="4"/>
</dbReference>
<evidence type="ECO:0000259" key="3">
    <source>
        <dbReference type="SMART" id="SM01008"/>
    </source>
</evidence>
<proteinExistence type="predicted"/>
<evidence type="ECO:0000313" key="5">
    <source>
        <dbReference type="Proteomes" id="UP000625527"/>
    </source>
</evidence>
<dbReference type="RefSeq" id="WP_192864865.1">
    <property type="nucleotide sequence ID" value="NZ_JADAQT010000108.1"/>
</dbReference>
<dbReference type="SMART" id="SM01008">
    <property type="entry name" value="Ald_Xan_dh_C"/>
    <property type="match status" value="1"/>
</dbReference>
<comment type="caution">
    <text evidence="4">The sequence shown here is derived from an EMBL/GenBank/DDBJ whole genome shotgun (WGS) entry which is preliminary data.</text>
</comment>
<sequence length="733" mass="79328">MSSQYPSAVGAPRPRADGRLKVTGQARYAADHGPDDGVHDLTHAVLVDATVGRGRITAIDTRAALAVPDVLTVIHHRNAPRLTYRDNPFPDSINPPGERLRAFQDDRVRFFGQPVAVVVATTLEAAQHAARLVEVTYDAEPPALDLATAPVDEPVEYSRGDVRDALAAAPVRLDATYRMARNHHNAMEPHAIVARWDGDRLTVWEKTQWVTDPRNELAAAFGIPQGAVRCYSRFVGGAFGNGGRTWVHSVAAALAAREVGRPVKLVLTRRQLFFGVGFRPAYDYRVGMGSDRDGRVTALVHDIVGETSTYERHEDDLALARMLYDVPAVRQEVRLARLNVNTPTWMRGPGWSTAANALEMSLDELAHELGLDPLELRMRNEPADDPSTGQPFSTRRLRECYAAGAREIGWHRRRPDGTRDGDWLVGLGMAAGAYPTERAPAQAHVRLDAGGTAVVRSATSDIGPGTTTSMAQVAADALGLAPWAVEFRLGDSAMPPAPVQALAWTMASVGSAVQSACGDLRRTAVELATGDERSPLYGEDPAAVVVRRGWMHPRDDPRRGETYQQLLTRNGRTHLEVTGGYEPPEESAFSMYAYSAIFAEVGVDSRLGMVRVRRLVGVFDAGRIVNPMLAESQAFGGMTGGIGQALLERTVTDTRDGRIVNAGLVDYLVPVSADVPEIRAIYLDGSDAEANPIRVKGLGEVVQVGVAPAIANAVFNATGRRVRELPIAPEHLL</sequence>
<dbReference type="InterPro" id="IPR046867">
    <property type="entry name" value="AldOxase/xan_DH_MoCoBD2"/>
</dbReference>
<reference evidence="4 5" key="1">
    <citation type="submission" date="2020-10" db="EMBL/GenBank/DDBJ databases">
        <title>Myceligenerans pegani sp. nov., an endophytic actinomycete isolated from Peganum harmala L. in Xinjiang, China.</title>
        <authorList>
            <person name="Xin L."/>
        </authorList>
    </citation>
    <scope>NUCLEOTIDE SEQUENCE [LARGE SCALE GENOMIC DNA]</scope>
    <source>
        <strain evidence="4 5">TRM65318</strain>
    </source>
</reference>
<gene>
    <name evidence="4" type="ORF">IHE71_21790</name>
</gene>
<dbReference type="Pfam" id="PF20256">
    <property type="entry name" value="MoCoBD_2"/>
    <property type="match status" value="1"/>
</dbReference>
<dbReference type="Proteomes" id="UP000625527">
    <property type="component" value="Unassembled WGS sequence"/>
</dbReference>
<dbReference type="SUPFAM" id="SSF56003">
    <property type="entry name" value="Molybdenum cofactor-binding domain"/>
    <property type="match status" value="1"/>
</dbReference>
<evidence type="ECO:0000313" key="4">
    <source>
        <dbReference type="EMBL" id="MBE1878332.1"/>
    </source>
</evidence>
<dbReference type="Pfam" id="PF02738">
    <property type="entry name" value="MoCoBD_1"/>
    <property type="match status" value="1"/>
</dbReference>
<accession>A0ABR9N5Q5</accession>
<keyword evidence="5" id="KW-1185">Reference proteome</keyword>
<dbReference type="InterPro" id="IPR037165">
    <property type="entry name" value="AldOxase/xan_DH_Mopterin-bd_sf"/>
</dbReference>
<dbReference type="SUPFAM" id="SSF54665">
    <property type="entry name" value="CO dehydrogenase molybdoprotein N-domain-like"/>
    <property type="match status" value="1"/>
</dbReference>
<dbReference type="EMBL" id="JADAQT010000108">
    <property type="protein sequence ID" value="MBE1878332.1"/>
    <property type="molecule type" value="Genomic_DNA"/>
</dbReference>
<dbReference type="InterPro" id="IPR036856">
    <property type="entry name" value="Ald_Oxase/Xan_DH_a/b_sf"/>
</dbReference>
<dbReference type="InterPro" id="IPR000674">
    <property type="entry name" value="Ald_Oxase/Xan_DH_a/b"/>
</dbReference>
<dbReference type="PANTHER" id="PTHR11908:SF132">
    <property type="entry name" value="ALDEHYDE OXIDASE 1-RELATED"/>
    <property type="match status" value="1"/>
</dbReference>
<keyword evidence="1" id="KW-0500">Molybdenum</keyword>
<organism evidence="4 5">
    <name type="scientific">Myceligenerans pegani</name>
    <dbReference type="NCBI Taxonomy" id="2776917"/>
    <lineage>
        <taxon>Bacteria</taxon>
        <taxon>Bacillati</taxon>
        <taxon>Actinomycetota</taxon>
        <taxon>Actinomycetes</taxon>
        <taxon>Micrococcales</taxon>
        <taxon>Promicromonosporaceae</taxon>
        <taxon>Myceligenerans</taxon>
    </lineage>
</organism>